<dbReference type="HAMAP" id="MF_00171">
    <property type="entry name" value="TruA"/>
    <property type="match status" value="1"/>
</dbReference>
<dbReference type="CDD" id="cd02570">
    <property type="entry name" value="PseudoU_synth_EcTruA"/>
    <property type="match status" value="1"/>
</dbReference>
<dbReference type="GO" id="GO:0003723">
    <property type="term" value="F:RNA binding"/>
    <property type="evidence" value="ECO:0007669"/>
    <property type="project" value="InterPro"/>
</dbReference>
<feature type="domain" description="Pseudouridine synthase I TruA alpha/beta" evidence="4">
    <location>
        <begin position="136"/>
        <end position="215"/>
    </location>
</feature>
<dbReference type="FunFam" id="3.30.70.580:FF:000001">
    <property type="entry name" value="tRNA pseudouridine synthase A"/>
    <property type="match status" value="1"/>
</dbReference>
<accession>A0A382AQK4</accession>
<dbReference type="PANTHER" id="PTHR11142:SF0">
    <property type="entry name" value="TRNA PSEUDOURIDINE SYNTHASE-LIKE 1"/>
    <property type="match status" value="1"/>
</dbReference>
<feature type="non-terminal residue" evidence="5">
    <location>
        <position position="221"/>
    </location>
</feature>
<dbReference type="GO" id="GO:0009982">
    <property type="term" value="F:pseudouridine synthase activity"/>
    <property type="evidence" value="ECO:0007669"/>
    <property type="project" value="InterPro"/>
</dbReference>
<evidence type="ECO:0000256" key="2">
    <source>
        <dbReference type="ARBA" id="ARBA00022694"/>
    </source>
</evidence>
<dbReference type="GO" id="GO:0031119">
    <property type="term" value="P:tRNA pseudouridine synthesis"/>
    <property type="evidence" value="ECO:0007669"/>
    <property type="project" value="TreeGrafter"/>
</dbReference>
<name>A0A382AQK4_9ZZZZ</name>
<evidence type="ECO:0000259" key="4">
    <source>
        <dbReference type="Pfam" id="PF01416"/>
    </source>
</evidence>
<dbReference type="InterPro" id="IPR001406">
    <property type="entry name" value="PsdUridine_synth_TruA"/>
</dbReference>
<dbReference type="AlphaFoldDB" id="A0A382AQK4"/>
<feature type="domain" description="Pseudouridine synthase I TruA alpha/beta" evidence="4">
    <location>
        <begin position="2"/>
        <end position="98"/>
    </location>
</feature>
<keyword evidence="3" id="KW-0413">Isomerase</keyword>
<sequence length="221" mass="25689">MQYDGSNYCGWQLQKSERTVQYFLENALIKISRCNHRIPVYGAGRTDKGVHAYGQVAHFDLDTQLPDDKLCDAFNGNLPSDCKVLAVEKTAPDFEARFHAVKRWYQYQCYTGKSLLYRNQAWMLKDLDIGKLNKLAKLILGEHDFLSFSKYCKSVNSTKSTIYHSQWKFDREMVIYSIAGNRFLHHMVRYIVGTMVETVRGNHEYDDFISLLKNPAKNVHI</sequence>
<dbReference type="PANTHER" id="PTHR11142">
    <property type="entry name" value="PSEUDOURIDYLATE SYNTHASE"/>
    <property type="match status" value="1"/>
</dbReference>
<dbReference type="SUPFAM" id="SSF55120">
    <property type="entry name" value="Pseudouridine synthase"/>
    <property type="match status" value="1"/>
</dbReference>
<dbReference type="Gene3D" id="3.30.70.660">
    <property type="entry name" value="Pseudouridine synthase I, catalytic domain, C-terminal subdomain"/>
    <property type="match status" value="1"/>
</dbReference>
<dbReference type="Gene3D" id="3.30.70.580">
    <property type="entry name" value="Pseudouridine synthase I, catalytic domain, N-terminal subdomain"/>
    <property type="match status" value="1"/>
</dbReference>
<dbReference type="Pfam" id="PF01416">
    <property type="entry name" value="PseudoU_synth_1"/>
    <property type="match status" value="2"/>
</dbReference>
<comment type="similarity">
    <text evidence="1">Belongs to the tRNA pseudouridine synthase TruA family.</text>
</comment>
<dbReference type="InterPro" id="IPR020094">
    <property type="entry name" value="TruA/RsuA/RluB/E/F_N"/>
</dbReference>
<evidence type="ECO:0000256" key="1">
    <source>
        <dbReference type="ARBA" id="ARBA00009375"/>
    </source>
</evidence>
<proteinExistence type="inferred from homology"/>
<keyword evidence="2" id="KW-0819">tRNA processing</keyword>
<gene>
    <name evidence="5" type="ORF">METZ01_LOCUS156226</name>
</gene>
<evidence type="ECO:0000256" key="3">
    <source>
        <dbReference type="ARBA" id="ARBA00023235"/>
    </source>
</evidence>
<dbReference type="EMBL" id="UINC01026254">
    <property type="protein sequence ID" value="SVB03372.1"/>
    <property type="molecule type" value="Genomic_DNA"/>
</dbReference>
<dbReference type="InterPro" id="IPR020095">
    <property type="entry name" value="PsdUridine_synth_TruA_C"/>
</dbReference>
<protein>
    <recommendedName>
        <fullName evidence="4">Pseudouridine synthase I TruA alpha/beta domain-containing protein</fullName>
    </recommendedName>
</protein>
<dbReference type="PIRSF" id="PIRSF001430">
    <property type="entry name" value="tRNA_psdUrid_synth"/>
    <property type="match status" value="1"/>
</dbReference>
<dbReference type="InterPro" id="IPR020103">
    <property type="entry name" value="PsdUridine_synth_cat_dom_sf"/>
</dbReference>
<reference evidence="5" key="1">
    <citation type="submission" date="2018-05" db="EMBL/GenBank/DDBJ databases">
        <authorList>
            <person name="Lanie J.A."/>
            <person name="Ng W.-L."/>
            <person name="Kazmierczak K.M."/>
            <person name="Andrzejewski T.M."/>
            <person name="Davidsen T.M."/>
            <person name="Wayne K.J."/>
            <person name="Tettelin H."/>
            <person name="Glass J.I."/>
            <person name="Rusch D."/>
            <person name="Podicherti R."/>
            <person name="Tsui H.-C.T."/>
            <person name="Winkler M.E."/>
        </authorList>
    </citation>
    <scope>NUCLEOTIDE SEQUENCE</scope>
</reference>
<dbReference type="NCBIfam" id="TIGR00071">
    <property type="entry name" value="hisT_truA"/>
    <property type="match status" value="1"/>
</dbReference>
<organism evidence="5">
    <name type="scientific">marine metagenome</name>
    <dbReference type="NCBI Taxonomy" id="408172"/>
    <lineage>
        <taxon>unclassified sequences</taxon>
        <taxon>metagenomes</taxon>
        <taxon>ecological metagenomes</taxon>
    </lineage>
</organism>
<evidence type="ECO:0000313" key="5">
    <source>
        <dbReference type="EMBL" id="SVB03372.1"/>
    </source>
</evidence>
<dbReference type="InterPro" id="IPR020097">
    <property type="entry name" value="PsdUridine_synth_TruA_a/b_dom"/>
</dbReference>